<dbReference type="RefSeq" id="WP_344733580.1">
    <property type="nucleotide sequence ID" value="NZ_BAAAZH010000016.1"/>
</dbReference>
<proteinExistence type="predicted"/>
<keyword evidence="3" id="KW-1185">Reference proteome</keyword>
<dbReference type="InterPro" id="IPR046748">
    <property type="entry name" value="HipA_2"/>
</dbReference>
<gene>
    <name evidence="2" type="ORF">GCM10022215_23490</name>
</gene>
<feature type="domain" description="HipA-like kinase" evidence="1">
    <location>
        <begin position="15"/>
        <end position="232"/>
    </location>
</feature>
<evidence type="ECO:0000259" key="1">
    <source>
        <dbReference type="Pfam" id="PF20613"/>
    </source>
</evidence>
<organism evidence="2 3">
    <name type="scientific">Nocardioides fonticola</name>
    <dbReference type="NCBI Taxonomy" id="450363"/>
    <lineage>
        <taxon>Bacteria</taxon>
        <taxon>Bacillati</taxon>
        <taxon>Actinomycetota</taxon>
        <taxon>Actinomycetes</taxon>
        <taxon>Propionibacteriales</taxon>
        <taxon>Nocardioidaceae</taxon>
        <taxon>Nocardioides</taxon>
    </lineage>
</organism>
<dbReference type="Proteomes" id="UP001501495">
    <property type="component" value="Unassembled WGS sequence"/>
</dbReference>
<dbReference type="EMBL" id="BAAAZH010000016">
    <property type="protein sequence ID" value="GAA4120186.1"/>
    <property type="molecule type" value="Genomic_DNA"/>
</dbReference>
<protein>
    <recommendedName>
        <fullName evidence="1">HipA-like kinase domain-containing protein</fullName>
    </recommendedName>
</protein>
<accession>A0ABP7XJU9</accession>
<evidence type="ECO:0000313" key="3">
    <source>
        <dbReference type="Proteomes" id="UP001501495"/>
    </source>
</evidence>
<dbReference type="Pfam" id="PF20613">
    <property type="entry name" value="HipA_2"/>
    <property type="match status" value="1"/>
</dbReference>
<comment type="caution">
    <text evidence="2">The sequence shown here is derived from an EMBL/GenBank/DDBJ whole genome shotgun (WGS) entry which is preliminary data.</text>
</comment>
<reference evidence="3" key="1">
    <citation type="journal article" date="2019" name="Int. J. Syst. Evol. Microbiol.">
        <title>The Global Catalogue of Microorganisms (GCM) 10K type strain sequencing project: providing services to taxonomists for standard genome sequencing and annotation.</title>
        <authorList>
            <consortium name="The Broad Institute Genomics Platform"/>
            <consortium name="The Broad Institute Genome Sequencing Center for Infectious Disease"/>
            <person name="Wu L."/>
            <person name="Ma J."/>
        </authorList>
    </citation>
    <scope>NUCLEOTIDE SEQUENCE [LARGE SCALE GENOMIC DNA]</scope>
    <source>
        <strain evidence="3">JCM 16703</strain>
    </source>
</reference>
<evidence type="ECO:0000313" key="2">
    <source>
        <dbReference type="EMBL" id="GAA4120186.1"/>
    </source>
</evidence>
<name>A0ABP7XJU9_9ACTN</name>
<sequence>MPDPLPRIRVTRYVTPLREGGSLPGIVEADDLGTYVIKFRGAGQGVRVLVAEVVVSGLARRLGLRTPRLVALDLAADIARYEADEEVQDLLQASIGLNLGIDFLPGSFGYDGGEADTTASAADDVAARILWLDAFTANVDRSWRNPNLLRWHGDLWVIDHGASLYFHHAWGGGVTDPARFAAQPWNSDDHVLAAHLPQVPAVDAEIRALLSPEVFAEILAEVPDEWLEPVPGAETPDDLRRAYVAFLTARLGSRSWTPGGDGE</sequence>